<gene>
    <name evidence="2" type="ORF">EDC23_0472</name>
</gene>
<dbReference type="OrthoDB" id="8559928at2"/>
<keyword evidence="1" id="KW-0812">Transmembrane</keyword>
<comment type="caution">
    <text evidence="2">The sequence shown here is derived from an EMBL/GenBank/DDBJ whole genome shotgun (WGS) entry which is preliminary data.</text>
</comment>
<sequence length="274" mass="30776">MTDILYSLLGGMVAVSVVFMLLYRFSRLDGKMVAVVVALLVVGIYMPLVIIKWPGADVFAIHIALYLVTVYVLGIISSQRDARREDGETGRWFHWGPATIVIFFMVVIAVNSVYILMAQKGLDSKATNWLLPEPRGGGQVSSHFPGTVARDFRKEEGEFNQFQQQMKEQAARGWQIQKGWVGEALARQPSRFKLRVLDRNSTPIGDAEVSGVFLRPGDSRLDQPFEMQSQPGEPGSYRVELVLPDAGRWELLLQVRRGEQTHEIKATTRIEAAR</sequence>
<dbReference type="Proteomes" id="UP000294914">
    <property type="component" value="Unassembled WGS sequence"/>
</dbReference>
<reference evidence="2 3" key="1">
    <citation type="submission" date="2019-03" db="EMBL/GenBank/DDBJ databases">
        <title>Genomic Encyclopedia of Type Strains, Phase IV (KMG-IV): sequencing the most valuable type-strain genomes for metagenomic binning, comparative biology and taxonomic classification.</title>
        <authorList>
            <person name="Goeker M."/>
        </authorList>
    </citation>
    <scope>NUCLEOTIDE SEQUENCE [LARGE SCALE GENOMIC DNA]</scope>
    <source>
        <strain evidence="2 3">DSM 16326</strain>
    </source>
</reference>
<dbReference type="AlphaFoldDB" id="A0A4R8IX52"/>
<keyword evidence="1" id="KW-1133">Transmembrane helix</keyword>
<evidence type="ECO:0000313" key="2">
    <source>
        <dbReference type="EMBL" id="TDY04100.1"/>
    </source>
</evidence>
<organism evidence="2 3">
    <name type="scientific">Thiohalophilus thiocyanatoxydans</name>
    <dbReference type="NCBI Taxonomy" id="381308"/>
    <lineage>
        <taxon>Bacteria</taxon>
        <taxon>Pseudomonadati</taxon>
        <taxon>Pseudomonadota</taxon>
        <taxon>Gammaproteobacteria</taxon>
        <taxon>Thiohalomonadales</taxon>
        <taxon>Thiohalophilaceae</taxon>
        <taxon>Thiohalophilus</taxon>
    </lineage>
</organism>
<feature type="transmembrane region" description="Helical" evidence="1">
    <location>
        <begin position="32"/>
        <end position="53"/>
    </location>
</feature>
<keyword evidence="1" id="KW-0472">Membrane</keyword>
<dbReference type="RefSeq" id="WP_134080713.1">
    <property type="nucleotide sequence ID" value="NZ_SOQX01000001.1"/>
</dbReference>
<keyword evidence="3" id="KW-1185">Reference proteome</keyword>
<feature type="transmembrane region" description="Helical" evidence="1">
    <location>
        <begin position="6"/>
        <end position="25"/>
    </location>
</feature>
<evidence type="ECO:0000313" key="3">
    <source>
        <dbReference type="Proteomes" id="UP000294914"/>
    </source>
</evidence>
<dbReference type="InterPro" id="IPR008620">
    <property type="entry name" value="FixH"/>
</dbReference>
<protein>
    <submittedName>
        <fullName evidence="2">Nitrogen fixation protein FixH</fullName>
    </submittedName>
</protein>
<feature type="transmembrane region" description="Helical" evidence="1">
    <location>
        <begin position="59"/>
        <end position="77"/>
    </location>
</feature>
<accession>A0A4R8IX52</accession>
<dbReference type="EMBL" id="SOQX01000001">
    <property type="protein sequence ID" value="TDY04100.1"/>
    <property type="molecule type" value="Genomic_DNA"/>
</dbReference>
<proteinExistence type="predicted"/>
<dbReference type="Pfam" id="PF05751">
    <property type="entry name" value="FixH"/>
    <property type="match status" value="1"/>
</dbReference>
<feature type="transmembrane region" description="Helical" evidence="1">
    <location>
        <begin position="98"/>
        <end position="117"/>
    </location>
</feature>
<name>A0A4R8IX52_9GAMM</name>
<evidence type="ECO:0000256" key="1">
    <source>
        <dbReference type="SAM" id="Phobius"/>
    </source>
</evidence>